<keyword evidence="8 11" id="KW-0406">Ion transport</keyword>
<organism evidence="13 14">
    <name type="scientific">Mycetocola reblochoni REB411</name>
    <dbReference type="NCBI Taxonomy" id="1255698"/>
    <lineage>
        <taxon>Bacteria</taxon>
        <taxon>Bacillati</taxon>
        <taxon>Actinomycetota</taxon>
        <taxon>Actinomycetes</taxon>
        <taxon>Micrococcales</taxon>
        <taxon>Microbacteriaceae</taxon>
        <taxon>Mycetocola</taxon>
    </lineage>
</organism>
<keyword evidence="7 11" id="KW-0915">Sodium</keyword>
<dbReference type="HAMAP" id="MF_01844">
    <property type="entry name" value="NhaA"/>
    <property type="match status" value="1"/>
</dbReference>
<evidence type="ECO:0000256" key="3">
    <source>
        <dbReference type="ARBA" id="ARBA00022449"/>
    </source>
</evidence>
<dbReference type="Gene3D" id="1.20.1530.10">
    <property type="entry name" value="Na+/H+ antiporter like domain"/>
    <property type="match status" value="1"/>
</dbReference>
<proteinExistence type="inferred from homology"/>
<dbReference type="PANTHER" id="PTHR30341">
    <property type="entry name" value="SODIUM ION/PROTON ANTIPORTER NHAA-RELATED"/>
    <property type="match status" value="1"/>
</dbReference>
<comment type="similarity">
    <text evidence="11">Belongs to the NhaA Na(+)/H(+) (TC 2.A.33) antiporter family.</text>
</comment>
<evidence type="ECO:0000256" key="7">
    <source>
        <dbReference type="ARBA" id="ARBA00023053"/>
    </source>
</evidence>
<evidence type="ECO:0000256" key="6">
    <source>
        <dbReference type="ARBA" id="ARBA00022989"/>
    </source>
</evidence>
<feature type="region of interest" description="Disordered" evidence="12">
    <location>
        <begin position="1"/>
        <end position="40"/>
    </location>
</feature>
<feature type="transmembrane region" description="Helical" evidence="11">
    <location>
        <begin position="129"/>
        <end position="149"/>
    </location>
</feature>
<keyword evidence="10 11" id="KW-0739">Sodium transport</keyword>
<evidence type="ECO:0000256" key="8">
    <source>
        <dbReference type="ARBA" id="ARBA00023065"/>
    </source>
</evidence>
<feature type="transmembrane region" description="Helical" evidence="11">
    <location>
        <begin position="284"/>
        <end position="302"/>
    </location>
</feature>
<evidence type="ECO:0000313" key="13">
    <source>
        <dbReference type="EMBL" id="SJN15377.1"/>
    </source>
</evidence>
<feature type="transmembrane region" description="Helical" evidence="11">
    <location>
        <begin position="210"/>
        <end position="226"/>
    </location>
</feature>
<evidence type="ECO:0000256" key="9">
    <source>
        <dbReference type="ARBA" id="ARBA00023136"/>
    </source>
</evidence>
<protein>
    <recommendedName>
        <fullName evidence="11">Na(+)/H(+) antiporter NhaA</fullName>
    </recommendedName>
    <alternativeName>
        <fullName evidence="11">Sodium/proton antiporter NhaA</fullName>
    </alternativeName>
</protein>
<feature type="compositionally biased region" description="Low complexity" evidence="12">
    <location>
        <begin position="12"/>
        <end position="30"/>
    </location>
</feature>
<gene>
    <name evidence="11" type="primary">nhaA</name>
    <name evidence="13" type="ORF">FM119_00030</name>
</gene>
<feature type="transmembrane region" description="Helical" evidence="11">
    <location>
        <begin position="155"/>
        <end position="174"/>
    </location>
</feature>
<dbReference type="InterPro" id="IPR023171">
    <property type="entry name" value="Na/H_antiporter_dom_sf"/>
</dbReference>
<keyword evidence="6 11" id="KW-1133">Transmembrane helix</keyword>
<comment type="subcellular location">
    <subcellularLocation>
        <location evidence="1">Cell inner membrane</location>
        <topology evidence="1">Multi-pass membrane protein</topology>
    </subcellularLocation>
    <subcellularLocation>
        <location evidence="11">Cell membrane</location>
        <topology evidence="11">Multi-pass membrane protein</topology>
    </subcellularLocation>
</comment>
<dbReference type="Pfam" id="PF06965">
    <property type="entry name" value="Na_H_antiport_1"/>
    <property type="match status" value="1"/>
</dbReference>
<dbReference type="InterPro" id="IPR004670">
    <property type="entry name" value="NhaA"/>
</dbReference>
<evidence type="ECO:0000256" key="1">
    <source>
        <dbReference type="ARBA" id="ARBA00004429"/>
    </source>
</evidence>
<feature type="transmembrane region" description="Helical" evidence="11">
    <location>
        <begin position="314"/>
        <end position="336"/>
    </location>
</feature>
<evidence type="ECO:0000256" key="4">
    <source>
        <dbReference type="ARBA" id="ARBA00022475"/>
    </source>
</evidence>
<reference evidence="14" key="1">
    <citation type="submission" date="2017-02" db="EMBL/GenBank/DDBJ databases">
        <authorList>
            <person name="Dridi B."/>
        </authorList>
    </citation>
    <scope>NUCLEOTIDE SEQUENCE [LARGE SCALE GENOMIC DNA]</scope>
    <source>
        <strain evidence="14">EB411</strain>
    </source>
</reference>
<dbReference type="PANTHER" id="PTHR30341:SF0">
    <property type="entry name" value="NA(+)_H(+) ANTIPORTER NHAA"/>
    <property type="match status" value="1"/>
</dbReference>
<evidence type="ECO:0000256" key="5">
    <source>
        <dbReference type="ARBA" id="ARBA00022692"/>
    </source>
</evidence>
<feature type="transmembrane region" description="Helical" evidence="11">
    <location>
        <begin position="387"/>
        <end position="405"/>
    </location>
</feature>
<evidence type="ECO:0000313" key="14">
    <source>
        <dbReference type="Proteomes" id="UP000196778"/>
    </source>
</evidence>
<evidence type="ECO:0000256" key="2">
    <source>
        <dbReference type="ARBA" id="ARBA00022448"/>
    </source>
</evidence>
<sequence length="415" mass="41363">MADTSDTPYLPHTPADDAASSAATASGAPHDPGDAGTSHNPLRSPRLAAGILLAAAVLAIVLANSPLGPTLLAVQATEVPLPVAGHTLSVGHWISDGLLAVFFFTAAIELRRELTVGSLSSASAALRPAIAAVGGVVAPIAVYLVIAGSSAPDGWPIPTATDIAFALGVLAVIGRGLPGRIRVFLLALAIIDDIIAIIIIAVFFTDDPRPVPLLLAAVGVAAVAVLSRTMPGGVLRTVLLIVVGVAVWAAVLSSGVHATIAGVALGLALASAPGDTAAHRLEPVVNGAILPLFAFSAALVAIPSVPLDELAAPFWAIMLALPLGKLIGITAGALLGRLVGSGGERLTLGDALVVASLGGIGFTVSLLMKELAFAGDETIATEGTLGVLLGSAISVVLAVVVVAVRRSALRRTAGR</sequence>
<keyword evidence="5 11" id="KW-0812">Transmembrane</keyword>
<comment type="catalytic activity">
    <reaction evidence="11">
        <text>Na(+)(in) + 2 H(+)(out) = Na(+)(out) + 2 H(+)(in)</text>
        <dbReference type="Rhea" id="RHEA:29251"/>
        <dbReference type="ChEBI" id="CHEBI:15378"/>
        <dbReference type="ChEBI" id="CHEBI:29101"/>
    </reaction>
</comment>
<evidence type="ECO:0000256" key="10">
    <source>
        <dbReference type="ARBA" id="ARBA00023201"/>
    </source>
</evidence>
<evidence type="ECO:0000256" key="12">
    <source>
        <dbReference type="SAM" id="MobiDB-lite"/>
    </source>
</evidence>
<accession>A0A1R4I6B7</accession>
<keyword evidence="14" id="KW-1185">Reference proteome</keyword>
<feature type="transmembrane region" description="Helical" evidence="11">
    <location>
        <begin position="47"/>
        <end position="67"/>
    </location>
</feature>
<keyword evidence="4 11" id="KW-1003">Cell membrane</keyword>
<dbReference type="RefSeq" id="WP_087135649.1">
    <property type="nucleotide sequence ID" value="NZ_FUKR01000001.1"/>
</dbReference>
<dbReference type="EMBL" id="FUKR01000001">
    <property type="protein sequence ID" value="SJN15377.1"/>
    <property type="molecule type" value="Genomic_DNA"/>
</dbReference>
<dbReference type="GO" id="GO:0015385">
    <property type="term" value="F:sodium:proton antiporter activity"/>
    <property type="evidence" value="ECO:0007669"/>
    <property type="project" value="TreeGrafter"/>
</dbReference>
<comment type="function">
    <text evidence="11">Na(+)/H(+) antiporter that extrudes sodium in exchange for external protons.</text>
</comment>
<feature type="transmembrane region" description="Helical" evidence="11">
    <location>
        <begin position="256"/>
        <end position="272"/>
    </location>
</feature>
<feature type="transmembrane region" description="Helical" evidence="11">
    <location>
        <begin position="233"/>
        <end position="250"/>
    </location>
</feature>
<dbReference type="OrthoDB" id="9808135at2"/>
<keyword evidence="2 11" id="KW-0813">Transport</keyword>
<feature type="transmembrane region" description="Helical" evidence="11">
    <location>
        <begin position="183"/>
        <end position="204"/>
    </location>
</feature>
<dbReference type="AlphaFoldDB" id="A0A1R4I6B7"/>
<dbReference type="GO" id="GO:0005886">
    <property type="term" value="C:plasma membrane"/>
    <property type="evidence" value="ECO:0007669"/>
    <property type="project" value="UniProtKB-SubCell"/>
</dbReference>
<dbReference type="Proteomes" id="UP000196778">
    <property type="component" value="Unassembled WGS sequence"/>
</dbReference>
<dbReference type="GO" id="GO:0006885">
    <property type="term" value="P:regulation of pH"/>
    <property type="evidence" value="ECO:0007669"/>
    <property type="project" value="InterPro"/>
</dbReference>
<evidence type="ECO:0000256" key="11">
    <source>
        <dbReference type="HAMAP-Rule" id="MF_01844"/>
    </source>
</evidence>
<name>A0A1R4I6B7_9MICO</name>
<feature type="transmembrane region" description="Helical" evidence="11">
    <location>
        <begin position="87"/>
        <end position="108"/>
    </location>
</feature>
<keyword evidence="3 11" id="KW-0050">Antiport</keyword>
<keyword evidence="9 11" id="KW-0472">Membrane</keyword>
<feature type="transmembrane region" description="Helical" evidence="11">
    <location>
        <begin position="348"/>
        <end position="367"/>
    </location>
</feature>